<keyword evidence="1" id="KW-1185">Reference proteome</keyword>
<reference evidence="2" key="1">
    <citation type="submission" date="2017-02" db="UniProtKB">
        <authorList>
            <consortium name="WormBaseParasite"/>
        </authorList>
    </citation>
    <scope>IDENTIFICATION</scope>
</reference>
<dbReference type="Proteomes" id="UP000036681">
    <property type="component" value="Unplaced"/>
</dbReference>
<dbReference type="WBParaSite" id="ALUE_0002270501-mRNA-1">
    <property type="protein sequence ID" value="ALUE_0002270501-mRNA-1"/>
    <property type="gene ID" value="ALUE_0002270501"/>
</dbReference>
<organism evidence="1 2">
    <name type="scientific">Ascaris lumbricoides</name>
    <name type="common">Giant roundworm</name>
    <dbReference type="NCBI Taxonomy" id="6252"/>
    <lineage>
        <taxon>Eukaryota</taxon>
        <taxon>Metazoa</taxon>
        <taxon>Ecdysozoa</taxon>
        <taxon>Nematoda</taxon>
        <taxon>Chromadorea</taxon>
        <taxon>Rhabditida</taxon>
        <taxon>Spirurina</taxon>
        <taxon>Ascaridomorpha</taxon>
        <taxon>Ascaridoidea</taxon>
        <taxon>Ascarididae</taxon>
        <taxon>Ascaris</taxon>
    </lineage>
</organism>
<protein>
    <submittedName>
        <fullName evidence="2">Rho-GAP domain-containing protein</fullName>
    </submittedName>
</protein>
<proteinExistence type="predicted"/>
<dbReference type="AlphaFoldDB" id="A0A0M3IVC7"/>
<evidence type="ECO:0000313" key="1">
    <source>
        <dbReference type="Proteomes" id="UP000036681"/>
    </source>
</evidence>
<name>A0A0M3IVC7_ASCLU</name>
<sequence length="112" mass="12384">MLMRETQNNCMDFQMLSKLLKSPVLEQISASEVDEFFAKDAASHYAEKQSFAYVNTSSPLPSDSDSIFTDRTISESHSISPASLERFDCDNGKESYGIVNNTSLGQQVSVTS</sequence>
<evidence type="ECO:0000313" key="2">
    <source>
        <dbReference type="WBParaSite" id="ALUE_0002270501-mRNA-1"/>
    </source>
</evidence>
<accession>A0A0M3IVC7</accession>